<dbReference type="PANTHER" id="PTHR43130">
    <property type="entry name" value="ARAC-FAMILY TRANSCRIPTIONAL REGULATOR"/>
    <property type="match status" value="1"/>
</dbReference>
<dbReference type="OrthoDB" id="543156at2759"/>
<dbReference type="CDD" id="cd03139">
    <property type="entry name" value="GATase1_PfpI_2"/>
    <property type="match status" value="1"/>
</dbReference>
<dbReference type="HOGENOM" id="CLU_000445_44_8_1"/>
<dbReference type="PANTHER" id="PTHR43130:SF7">
    <property type="entry name" value="DJ-1_PFPI DOMAIN-CONTAINING PROTEIN"/>
    <property type="match status" value="1"/>
</dbReference>
<feature type="domain" description="DJ-1/PfpI" evidence="2">
    <location>
        <begin position="10"/>
        <end position="191"/>
    </location>
</feature>
<gene>
    <name evidence="3" type="ORF">GALMADRAFT_254564</name>
</gene>
<keyword evidence="4" id="KW-1185">Reference proteome</keyword>
<dbReference type="EMBL" id="KL142395">
    <property type="protein sequence ID" value="KDR70951.1"/>
    <property type="molecule type" value="Genomic_DNA"/>
</dbReference>
<evidence type="ECO:0000313" key="4">
    <source>
        <dbReference type="Proteomes" id="UP000027222"/>
    </source>
</evidence>
<dbReference type="InterPro" id="IPR029062">
    <property type="entry name" value="Class_I_gatase-like"/>
</dbReference>
<keyword evidence="1" id="KW-0732">Signal</keyword>
<dbReference type="InterPro" id="IPR002818">
    <property type="entry name" value="DJ-1/PfpI"/>
</dbReference>
<evidence type="ECO:0000256" key="1">
    <source>
        <dbReference type="SAM" id="SignalP"/>
    </source>
</evidence>
<feature type="signal peptide" evidence="1">
    <location>
        <begin position="1"/>
        <end position="21"/>
    </location>
</feature>
<proteinExistence type="predicted"/>
<name>A0A067SJA9_GALM3</name>
<dbReference type="Gene3D" id="3.40.50.880">
    <property type="match status" value="1"/>
</dbReference>
<accession>A0A067SJA9</accession>
<feature type="chain" id="PRO_5001645829" description="DJ-1/PfpI domain-containing protein" evidence="1">
    <location>
        <begin position="22"/>
        <end position="228"/>
    </location>
</feature>
<evidence type="ECO:0000313" key="3">
    <source>
        <dbReference type="EMBL" id="KDR70951.1"/>
    </source>
</evidence>
<reference evidence="4" key="1">
    <citation type="journal article" date="2014" name="Proc. Natl. Acad. Sci. U.S.A.">
        <title>Extensive sampling of basidiomycete genomes demonstrates inadequacy of the white-rot/brown-rot paradigm for wood decay fungi.</title>
        <authorList>
            <person name="Riley R."/>
            <person name="Salamov A.A."/>
            <person name="Brown D.W."/>
            <person name="Nagy L.G."/>
            <person name="Floudas D."/>
            <person name="Held B.W."/>
            <person name="Levasseur A."/>
            <person name="Lombard V."/>
            <person name="Morin E."/>
            <person name="Otillar R."/>
            <person name="Lindquist E.A."/>
            <person name="Sun H."/>
            <person name="LaButti K.M."/>
            <person name="Schmutz J."/>
            <person name="Jabbour D."/>
            <person name="Luo H."/>
            <person name="Baker S.E."/>
            <person name="Pisabarro A.G."/>
            <person name="Walton J.D."/>
            <person name="Blanchette R.A."/>
            <person name="Henrissat B."/>
            <person name="Martin F."/>
            <person name="Cullen D."/>
            <person name="Hibbett D.S."/>
            <person name="Grigoriev I.V."/>
        </authorList>
    </citation>
    <scope>NUCLEOTIDE SEQUENCE [LARGE SCALE GENOMIC DNA]</scope>
    <source>
        <strain evidence="4">CBS 339.88</strain>
    </source>
</reference>
<organism evidence="3 4">
    <name type="scientific">Galerina marginata (strain CBS 339.88)</name>
    <dbReference type="NCBI Taxonomy" id="685588"/>
    <lineage>
        <taxon>Eukaryota</taxon>
        <taxon>Fungi</taxon>
        <taxon>Dikarya</taxon>
        <taxon>Basidiomycota</taxon>
        <taxon>Agaricomycotina</taxon>
        <taxon>Agaricomycetes</taxon>
        <taxon>Agaricomycetidae</taxon>
        <taxon>Agaricales</taxon>
        <taxon>Agaricineae</taxon>
        <taxon>Strophariaceae</taxon>
        <taxon>Galerina</taxon>
    </lineage>
</organism>
<dbReference type="AlphaFoldDB" id="A0A067SJA9"/>
<dbReference type="Pfam" id="PF01965">
    <property type="entry name" value="DJ-1_PfpI"/>
    <property type="match status" value="1"/>
</dbReference>
<evidence type="ECO:0000259" key="2">
    <source>
        <dbReference type="Pfam" id="PF01965"/>
    </source>
</evidence>
<protein>
    <recommendedName>
        <fullName evidence="2">DJ-1/PfpI domain-containing protein</fullName>
    </recommendedName>
</protein>
<dbReference type="Proteomes" id="UP000027222">
    <property type="component" value="Unassembled WGS sequence"/>
</dbReference>
<dbReference type="InterPro" id="IPR052158">
    <property type="entry name" value="INH-QAR"/>
</dbReference>
<dbReference type="SUPFAM" id="SSF52317">
    <property type="entry name" value="Class I glutamine amidotransferase-like"/>
    <property type="match status" value="1"/>
</dbReference>
<sequence>MAPLTLHIGLLLFHEFQWLDAAGPVDYLHNHSHSMISRIGVAQSVVDKAPIIHWYYISSDLTPVQASSGPPQLPTHTYDDCPDLDYIIVPGPDPTVPLPKGCATFLQKRFAETKLKAILTVCTGSMAIAQAGILDGYHVCSNKWMLRIMAGAGGLNKKVTWIGDKRWHIDRKVWSAAGVTAGIDLAAEFARQHFAPEIVEVAKDISEYESNPAQPDPFARLLEGVDLA</sequence>